<feature type="transmembrane region" description="Helical" evidence="7">
    <location>
        <begin position="193"/>
        <end position="215"/>
    </location>
</feature>
<dbReference type="GO" id="GO:0005886">
    <property type="term" value="C:plasma membrane"/>
    <property type="evidence" value="ECO:0007669"/>
    <property type="project" value="UniProtKB-SubCell"/>
</dbReference>
<dbReference type="PANTHER" id="PTHR11662:SF399">
    <property type="entry name" value="FI19708P1-RELATED"/>
    <property type="match status" value="1"/>
</dbReference>
<dbReference type="CDD" id="cd17319">
    <property type="entry name" value="MFS_ExuT_GudP_like"/>
    <property type="match status" value="1"/>
</dbReference>
<reference evidence="9 10" key="1">
    <citation type="submission" date="2018-10" db="EMBL/GenBank/DDBJ databases">
        <title>Genome-guide identification and characterization of bacteria that degrade polycyclic aromatic hydrocarbons and resist hexavalent chromium simultaneously.</title>
        <authorList>
            <person name="Feng H."/>
        </authorList>
    </citation>
    <scope>NUCLEOTIDE SEQUENCE [LARGE SCALE GENOMIC DNA]</scope>
    <source>
        <strain evidence="9 10">J015</strain>
    </source>
</reference>
<keyword evidence="2" id="KW-1003">Cell membrane</keyword>
<protein>
    <submittedName>
        <fullName evidence="9">MFS transporter</fullName>
    </submittedName>
</protein>
<dbReference type="Gene3D" id="1.20.1250.20">
    <property type="entry name" value="MFS general substrate transporter like domains"/>
    <property type="match status" value="2"/>
</dbReference>
<keyword evidence="5 7" id="KW-0472">Membrane</keyword>
<name>A0A3B0FX14_PSEPS</name>
<feature type="transmembrane region" description="Helical" evidence="7">
    <location>
        <begin position="363"/>
        <end position="383"/>
    </location>
</feature>
<dbReference type="InterPro" id="IPR036259">
    <property type="entry name" value="MFS_trans_sf"/>
</dbReference>
<feature type="transmembrane region" description="Helical" evidence="7">
    <location>
        <begin position="263"/>
        <end position="282"/>
    </location>
</feature>
<feature type="transmembrane region" description="Helical" evidence="7">
    <location>
        <begin position="40"/>
        <end position="65"/>
    </location>
</feature>
<dbReference type="InterPro" id="IPR000849">
    <property type="entry name" value="Sugar_P_transporter"/>
</dbReference>
<evidence type="ECO:0000259" key="8">
    <source>
        <dbReference type="PROSITE" id="PS50850"/>
    </source>
</evidence>
<feature type="domain" description="Major facilitator superfamily (MFS) profile" evidence="8">
    <location>
        <begin position="40"/>
        <end position="453"/>
    </location>
</feature>
<sequence length="454" mass="47893">MSIPNTETTAASAEGTSSDPQLEESSKGGVQRRTTVRWKLFLLLLVLVAVNYIDRGSISVALPIIQKEFNLAPELVGLLLSAFFWTYALMQIPVGWLIDKFGPRKVMTASCVGWGAATAASGMAGGFLSMFIARMGIGVTEAGVMPAGGKLNAIWMHKSERGRGATILDAGAPLGAGLGGIIIAGLIASTGSWRMAFVIAGAATVLMGLAVWWYVRDNPREHRGVNEAEAAYIEASHAAEDAEAKADGSQGKRALLPYLKFRSFWAMCFGWLGFNGVFYGLLTWGPLYLAQAKGFDLKTIGWSTFVIFGAGFVGEIIGGTIADKWRASGASANRVMRTLLGISSAVVVGGLIGVTVVPDPTTAVVLLSLVMFFLRWVGLFWSIPSILGGRTNAGVLGGAMNFSGNISGFVTPIAVGLIVGATGSYTWALLYFVASAVVMGASVLTLNYNKRLPV</sequence>
<feature type="transmembrane region" description="Helical" evidence="7">
    <location>
        <begin position="425"/>
        <end position="448"/>
    </location>
</feature>
<reference evidence="10" key="2">
    <citation type="submission" date="2018-10" db="EMBL/GenBank/DDBJ databases">
        <authorList>
            <person name="Wang Y."/>
            <person name="Wang J."/>
            <person name="Yang X."/>
            <person name="Wang Z."/>
            <person name="Huang Y."/>
        </authorList>
    </citation>
    <scope>NUCLEOTIDE SEQUENCE [LARGE SCALE GENOMIC DNA]</scope>
    <source>
        <strain evidence="10">J015</strain>
    </source>
</reference>
<dbReference type="PIRSF" id="PIRSF002808">
    <property type="entry name" value="Hexose_phosphate_transp"/>
    <property type="match status" value="1"/>
</dbReference>
<keyword evidence="4 7" id="KW-1133">Transmembrane helix</keyword>
<evidence type="ECO:0000256" key="3">
    <source>
        <dbReference type="ARBA" id="ARBA00022692"/>
    </source>
</evidence>
<dbReference type="PANTHER" id="PTHR11662">
    <property type="entry name" value="SOLUTE CARRIER FAMILY 17"/>
    <property type="match status" value="1"/>
</dbReference>
<evidence type="ECO:0000313" key="9">
    <source>
        <dbReference type="EMBL" id="RKO22887.1"/>
    </source>
</evidence>
<evidence type="ECO:0000256" key="4">
    <source>
        <dbReference type="ARBA" id="ARBA00022989"/>
    </source>
</evidence>
<comment type="subcellular location">
    <subcellularLocation>
        <location evidence="1">Cell membrane</location>
        <topology evidence="1">Multi-pass membrane protein</topology>
    </subcellularLocation>
</comment>
<feature type="transmembrane region" description="Helical" evidence="7">
    <location>
        <begin position="302"/>
        <end position="323"/>
    </location>
</feature>
<feature type="region of interest" description="Disordered" evidence="6">
    <location>
        <begin position="1"/>
        <end position="28"/>
    </location>
</feature>
<evidence type="ECO:0000256" key="6">
    <source>
        <dbReference type="SAM" id="MobiDB-lite"/>
    </source>
</evidence>
<accession>A0A3B0FX14</accession>
<feature type="transmembrane region" description="Helical" evidence="7">
    <location>
        <begin position="77"/>
        <end position="98"/>
    </location>
</feature>
<feature type="transmembrane region" description="Helical" evidence="7">
    <location>
        <begin position="166"/>
        <end position="187"/>
    </location>
</feature>
<dbReference type="EMBL" id="RBNH01000011">
    <property type="protein sequence ID" value="RKO22887.1"/>
    <property type="molecule type" value="Genomic_DNA"/>
</dbReference>
<evidence type="ECO:0000256" key="2">
    <source>
        <dbReference type="ARBA" id="ARBA00022475"/>
    </source>
</evidence>
<proteinExistence type="predicted"/>
<feature type="compositionally biased region" description="Low complexity" evidence="6">
    <location>
        <begin position="1"/>
        <end position="18"/>
    </location>
</feature>
<gene>
    <name evidence="9" type="ORF">D7Z96_13045</name>
</gene>
<dbReference type="Pfam" id="PF07690">
    <property type="entry name" value="MFS_1"/>
    <property type="match status" value="1"/>
</dbReference>
<dbReference type="Proteomes" id="UP000273159">
    <property type="component" value="Unassembled WGS sequence"/>
</dbReference>
<dbReference type="AlphaFoldDB" id="A0A3B0FX14"/>
<feature type="transmembrane region" description="Helical" evidence="7">
    <location>
        <begin position="335"/>
        <end position="357"/>
    </location>
</feature>
<evidence type="ECO:0000256" key="5">
    <source>
        <dbReference type="ARBA" id="ARBA00023136"/>
    </source>
</evidence>
<dbReference type="RefSeq" id="WP_120692789.1">
    <property type="nucleotide sequence ID" value="NZ_RBNH01000011.1"/>
</dbReference>
<evidence type="ECO:0000256" key="1">
    <source>
        <dbReference type="ARBA" id="ARBA00004651"/>
    </source>
</evidence>
<dbReference type="InterPro" id="IPR011701">
    <property type="entry name" value="MFS"/>
</dbReference>
<evidence type="ECO:0000256" key="7">
    <source>
        <dbReference type="SAM" id="Phobius"/>
    </source>
</evidence>
<evidence type="ECO:0000313" key="10">
    <source>
        <dbReference type="Proteomes" id="UP000273159"/>
    </source>
</evidence>
<dbReference type="SUPFAM" id="SSF103473">
    <property type="entry name" value="MFS general substrate transporter"/>
    <property type="match status" value="1"/>
</dbReference>
<organism evidence="9 10">
    <name type="scientific">Pseudarthrobacter phenanthrenivorans</name>
    <name type="common">Arthrobacter phenanthrenivorans</name>
    <dbReference type="NCBI Taxonomy" id="361575"/>
    <lineage>
        <taxon>Bacteria</taxon>
        <taxon>Bacillati</taxon>
        <taxon>Actinomycetota</taxon>
        <taxon>Actinomycetes</taxon>
        <taxon>Micrococcales</taxon>
        <taxon>Micrococcaceae</taxon>
        <taxon>Pseudarthrobacter</taxon>
    </lineage>
</organism>
<dbReference type="GO" id="GO:0022857">
    <property type="term" value="F:transmembrane transporter activity"/>
    <property type="evidence" value="ECO:0007669"/>
    <property type="project" value="InterPro"/>
</dbReference>
<dbReference type="InterPro" id="IPR020846">
    <property type="entry name" value="MFS_dom"/>
</dbReference>
<comment type="caution">
    <text evidence="9">The sequence shown here is derived from an EMBL/GenBank/DDBJ whole genome shotgun (WGS) entry which is preliminary data.</text>
</comment>
<dbReference type="PROSITE" id="PS50850">
    <property type="entry name" value="MFS"/>
    <property type="match status" value="1"/>
</dbReference>
<dbReference type="InterPro" id="IPR050382">
    <property type="entry name" value="MFS_Na/Anion_cotransporter"/>
</dbReference>
<feature type="transmembrane region" description="Helical" evidence="7">
    <location>
        <begin position="395"/>
        <end position="419"/>
    </location>
</feature>
<keyword evidence="3 7" id="KW-0812">Transmembrane</keyword>